<sequence length="1071" mass="119793">MVKGARILQAAVSGTTRPLASNRNSSGNRMLSAANRGLLSRNLLAESSFPLCRQFTSSARSMQQKDLPHQASSAAATAKKSDLATTSTVKDSSSLTVGQKLHGFVVEDIQTVSELKLKALRLRHQNTGAEWLHIDRDDPNNVFSVGFNTSVSDSTGVPHILEHTTLCGSEKYPVRDPFFKMLNRSMSTFMNAWTAHDYTQYPFSTMNVKDYENLQSVYLDAVFNPSLREVDFRQEGWRLERSDMEDTTSSWQLKGVVYNEMKGAFSDAGSLFATRAEQQMFPGTTYQYVSGGDPAFIPSLTHEQLVDFHRTRYHPSNSRFYSYGNFPLGPQLERVSKMINKYSCITPIIVPMDVTPYGEKQVTELGPVESVGSPDKQTKFSISYLTNDMRNVYETFSMSIFSSLLLNGTSAPMHKALIDSHIGSDYSANTGYSPYTRQSSLSVGLQGIADKDIPLVEKLVEESFAKVYNEGFERRRIDAALASVELAYKHKTSDFGLSLMKSISTGWFHGVNPVEYLKVSENVARLRADIDGGKFFETIVDRYFADSKHKLKYIMLADPKYSQQHDQREQEMIQNKLSTLTSSDLAVIDEKNKNLAQEQMKKEDLSMLPTLTIDDVAPKSARYALDMGVAGECVPVQWRTTSTNGISYFRAINDVREKYPDLWPYMPLFCEALTYLGTKSRDMPEIETDIRLHTGGISFSPFVSTDVAHLGHIEAGISFGSHCLDQHIKPMYNLVLELVRETNFDNTHRLKALLNALSTNMFNDVAYSGHMYARRLSASTLTPEMHALEELNGISQVKFISDLARLTDLSQVVEKLKQVQDVIFNKMTVRTAITTNSGSVDDNQSAIENFLSMYPHKDASDAISSKAEANAANASKFVLSSSRFFCPLPFATNFAGKSTRTVPYTHPDSVKLQLLAKFLTPNYLHREIRERNGAYGGGASYSALQGVFSFFSYRDPSPLETVKTFDRSIEWIAGEHTVSERELTEAKLSVFGDLDSPLSVSEEGMSYFTTGITDDMRQERREQFFQVSANDLKEMAVKYLAPKISSQVSSVAVIGEEGLAMSGDWKRVNLQ</sequence>
<evidence type="ECO:0000256" key="11">
    <source>
        <dbReference type="ARBA" id="ARBA00022946"/>
    </source>
</evidence>
<protein>
    <recommendedName>
        <fullName evidence="6">Presequence protease, mitochondrial</fullName>
    </recommendedName>
    <alternativeName>
        <fullName evidence="14">Pitrilysin metalloproteinase</fullName>
    </alternativeName>
</protein>
<evidence type="ECO:0000313" key="18">
    <source>
        <dbReference type="EMBL" id="KAJ2678544.1"/>
    </source>
</evidence>
<dbReference type="PANTHER" id="PTHR43016">
    <property type="entry name" value="PRESEQUENCE PROTEASE"/>
    <property type="match status" value="1"/>
</dbReference>
<evidence type="ECO:0000256" key="16">
    <source>
        <dbReference type="SAM" id="MobiDB-lite"/>
    </source>
</evidence>
<evidence type="ECO:0000256" key="12">
    <source>
        <dbReference type="ARBA" id="ARBA00023049"/>
    </source>
</evidence>
<dbReference type="GO" id="GO:0016485">
    <property type="term" value="P:protein processing"/>
    <property type="evidence" value="ECO:0007669"/>
    <property type="project" value="TreeGrafter"/>
</dbReference>
<dbReference type="Pfam" id="PF08367">
    <property type="entry name" value="M16C_assoc"/>
    <property type="match status" value="1"/>
</dbReference>
<dbReference type="PANTHER" id="PTHR43016:SF13">
    <property type="entry name" value="PRESEQUENCE PROTEASE, MITOCHONDRIAL"/>
    <property type="match status" value="1"/>
</dbReference>
<dbReference type="InterPro" id="IPR011249">
    <property type="entry name" value="Metalloenz_LuxS/M16"/>
</dbReference>
<gene>
    <name evidence="18" type="primary">CYM1</name>
    <name evidence="18" type="ORF">GGI25_002338</name>
</gene>
<dbReference type="Gene3D" id="3.30.830.10">
    <property type="entry name" value="Metalloenzyme, LuxS/M16 peptidase-like"/>
    <property type="match status" value="4"/>
</dbReference>
<dbReference type="OrthoDB" id="10250783at2759"/>
<evidence type="ECO:0000256" key="14">
    <source>
        <dbReference type="ARBA" id="ARBA00034552"/>
    </source>
</evidence>
<evidence type="ECO:0000256" key="15">
    <source>
        <dbReference type="ARBA" id="ARBA00045897"/>
    </source>
</evidence>
<keyword evidence="9" id="KW-0378">Hydrolase</keyword>
<dbReference type="InterPro" id="IPR013578">
    <property type="entry name" value="Peptidase_M16C_assoc"/>
</dbReference>
<dbReference type="FunFam" id="3.30.830.10:FF:000009">
    <property type="entry name" value="Presequence protease, mitochondrial"/>
    <property type="match status" value="1"/>
</dbReference>
<evidence type="ECO:0000259" key="17">
    <source>
        <dbReference type="SMART" id="SM01264"/>
    </source>
</evidence>
<evidence type="ECO:0000256" key="3">
    <source>
        <dbReference type="ARBA" id="ARBA00004569"/>
    </source>
</evidence>
<evidence type="ECO:0000256" key="6">
    <source>
        <dbReference type="ARBA" id="ARBA00020167"/>
    </source>
</evidence>
<dbReference type="SUPFAM" id="SSF63411">
    <property type="entry name" value="LuxS/MPP-like metallohydrolase"/>
    <property type="match status" value="4"/>
</dbReference>
<dbReference type="FunFam" id="3.30.830.10:FF:000011">
    <property type="entry name" value="Presequence protease, mitochondrial"/>
    <property type="match status" value="1"/>
</dbReference>
<accession>A0A9W8G8P3</accession>
<keyword evidence="11" id="KW-0809">Transit peptide</keyword>
<evidence type="ECO:0000256" key="10">
    <source>
        <dbReference type="ARBA" id="ARBA00022833"/>
    </source>
</evidence>
<comment type="function">
    <text evidence="15">Degrades mitochondrial transit peptides after their cleavage in the intermembrane space or in the matrix, and presequence peptides; clearance of these peptides is required to keep the presequence processing machinery running. Preferentially cleaves the N-terminal side of paired basic amino acid residues. Also degrades other unstructured peptides. May function as an ATP-dependent peptidase as opposed to a metalloendopeptidase.</text>
</comment>
<keyword evidence="10" id="KW-0862">Zinc</keyword>
<evidence type="ECO:0000256" key="13">
    <source>
        <dbReference type="ARBA" id="ARBA00023128"/>
    </source>
</evidence>
<keyword evidence="7 18" id="KW-0645">Protease</keyword>
<evidence type="ECO:0000313" key="19">
    <source>
        <dbReference type="Proteomes" id="UP001151518"/>
    </source>
</evidence>
<dbReference type="GO" id="GO:0005758">
    <property type="term" value="C:mitochondrial intermembrane space"/>
    <property type="evidence" value="ECO:0007669"/>
    <property type="project" value="UniProtKB-SubCell"/>
</dbReference>
<dbReference type="EMBL" id="JANBTW010000020">
    <property type="protein sequence ID" value="KAJ2678544.1"/>
    <property type="molecule type" value="Genomic_DNA"/>
</dbReference>
<keyword evidence="12" id="KW-0482">Metalloprotease</keyword>
<feature type="domain" description="Peptidase M16C associated" evidence="17">
    <location>
        <begin position="555"/>
        <end position="803"/>
    </location>
</feature>
<comment type="subcellular location">
    <subcellularLocation>
        <location evidence="3">Mitochondrion intermembrane space</location>
    </subcellularLocation>
    <subcellularLocation>
        <location evidence="2">Mitochondrion matrix</location>
    </subcellularLocation>
</comment>
<dbReference type="InterPro" id="IPR007863">
    <property type="entry name" value="Peptidase_M16_C"/>
</dbReference>
<dbReference type="SMART" id="SM01264">
    <property type="entry name" value="M16C_associated"/>
    <property type="match status" value="1"/>
</dbReference>
<proteinExistence type="inferred from homology"/>
<evidence type="ECO:0000256" key="9">
    <source>
        <dbReference type="ARBA" id="ARBA00022801"/>
    </source>
</evidence>
<dbReference type="GO" id="GO:0046872">
    <property type="term" value="F:metal ion binding"/>
    <property type="evidence" value="ECO:0007669"/>
    <property type="project" value="UniProtKB-KW"/>
</dbReference>
<dbReference type="Pfam" id="PF05193">
    <property type="entry name" value="Peptidase_M16_C"/>
    <property type="match status" value="1"/>
</dbReference>
<dbReference type="GO" id="GO:0005759">
    <property type="term" value="C:mitochondrial matrix"/>
    <property type="evidence" value="ECO:0007669"/>
    <property type="project" value="UniProtKB-SubCell"/>
</dbReference>
<evidence type="ECO:0000256" key="5">
    <source>
        <dbReference type="ARBA" id="ARBA00011853"/>
    </source>
</evidence>
<feature type="compositionally biased region" description="Low complexity" evidence="16">
    <location>
        <begin position="71"/>
        <end position="88"/>
    </location>
</feature>
<evidence type="ECO:0000256" key="1">
    <source>
        <dbReference type="ARBA" id="ARBA00001947"/>
    </source>
</evidence>
<dbReference type="GO" id="GO:0004222">
    <property type="term" value="F:metalloendopeptidase activity"/>
    <property type="evidence" value="ECO:0007669"/>
    <property type="project" value="TreeGrafter"/>
</dbReference>
<keyword evidence="8" id="KW-0479">Metal-binding</keyword>
<evidence type="ECO:0000256" key="2">
    <source>
        <dbReference type="ARBA" id="ARBA00004305"/>
    </source>
</evidence>
<dbReference type="AlphaFoldDB" id="A0A9W8G8P3"/>
<dbReference type="InterPro" id="IPR055130">
    <property type="entry name" value="PreP_C"/>
</dbReference>
<evidence type="ECO:0000256" key="4">
    <source>
        <dbReference type="ARBA" id="ARBA00007575"/>
    </source>
</evidence>
<name>A0A9W8G8P3_9FUNG</name>
<comment type="similarity">
    <text evidence="4">Belongs to the peptidase M16 family. PreP subfamily.</text>
</comment>
<dbReference type="Pfam" id="PF22516">
    <property type="entry name" value="PreP_C"/>
    <property type="match status" value="1"/>
</dbReference>
<evidence type="ECO:0000256" key="8">
    <source>
        <dbReference type="ARBA" id="ARBA00022723"/>
    </source>
</evidence>
<dbReference type="FunFam" id="3.30.830.10:FF:000013">
    <property type="entry name" value="Mitochondrial presequence protease"/>
    <property type="match status" value="1"/>
</dbReference>
<keyword evidence="13" id="KW-0496">Mitochondrion</keyword>
<feature type="region of interest" description="Disordered" evidence="16">
    <location>
        <begin position="60"/>
        <end position="89"/>
    </location>
</feature>
<comment type="caution">
    <text evidence="18">The sequence shown here is derived from an EMBL/GenBank/DDBJ whole genome shotgun (WGS) entry which is preliminary data.</text>
</comment>
<evidence type="ECO:0000256" key="7">
    <source>
        <dbReference type="ARBA" id="ARBA00022670"/>
    </source>
</evidence>
<reference evidence="18" key="1">
    <citation type="submission" date="2022-07" db="EMBL/GenBank/DDBJ databases">
        <title>Phylogenomic reconstructions and comparative analyses of Kickxellomycotina fungi.</title>
        <authorList>
            <person name="Reynolds N.K."/>
            <person name="Stajich J.E."/>
            <person name="Barry K."/>
            <person name="Grigoriev I.V."/>
            <person name="Crous P."/>
            <person name="Smith M.E."/>
        </authorList>
    </citation>
    <scope>NUCLEOTIDE SEQUENCE</scope>
    <source>
        <strain evidence="18">NRRL 3115</strain>
    </source>
</reference>
<dbReference type="Proteomes" id="UP001151518">
    <property type="component" value="Unassembled WGS sequence"/>
</dbReference>
<comment type="cofactor">
    <cofactor evidence="1">
        <name>Zn(2+)</name>
        <dbReference type="ChEBI" id="CHEBI:29105"/>
    </cofactor>
</comment>
<comment type="subunit">
    <text evidence="5">Monomer and homodimer; homodimerization is induced by binding of the substrate.</text>
</comment>
<organism evidence="18 19">
    <name type="scientific">Coemansia spiralis</name>
    <dbReference type="NCBI Taxonomy" id="417178"/>
    <lineage>
        <taxon>Eukaryota</taxon>
        <taxon>Fungi</taxon>
        <taxon>Fungi incertae sedis</taxon>
        <taxon>Zoopagomycota</taxon>
        <taxon>Kickxellomycotina</taxon>
        <taxon>Kickxellomycetes</taxon>
        <taxon>Kickxellales</taxon>
        <taxon>Kickxellaceae</taxon>
        <taxon>Coemansia</taxon>
    </lineage>
</organism>